<evidence type="ECO:0000256" key="1">
    <source>
        <dbReference type="SAM" id="Coils"/>
    </source>
</evidence>
<gene>
    <name evidence="2" type="ORF">XYLVIOL_LOCUS1120</name>
</gene>
<evidence type="ECO:0000313" key="2">
    <source>
        <dbReference type="EMBL" id="CAL7934616.1"/>
    </source>
</evidence>
<reference evidence="2 3" key="1">
    <citation type="submission" date="2024-08" db="EMBL/GenBank/DDBJ databases">
        <authorList>
            <person name="Will J Nash"/>
            <person name="Angela Man"/>
            <person name="Seanna McTaggart"/>
            <person name="Kendall Baker"/>
            <person name="Tom Barker"/>
            <person name="Leah Catchpole"/>
            <person name="Alex Durrant"/>
            <person name="Karim Gharbi"/>
            <person name="Naomi Irish"/>
            <person name="Gemy Kaithakottil"/>
            <person name="Debby Ku"/>
            <person name="Aaliyah Providence"/>
            <person name="Felix Shaw"/>
            <person name="David Swarbreck"/>
            <person name="Chris Watkins"/>
            <person name="Ann M. McCartney"/>
            <person name="Giulio Formenti"/>
            <person name="Alice Mouton"/>
            <person name="Noel Vella"/>
            <person name="Bjorn M von Reumont"/>
            <person name="Adriana Vella"/>
            <person name="Wilfried Haerty"/>
        </authorList>
    </citation>
    <scope>NUCLEOTIDE SEQUENCE [LARGE SCALE GENOMIC DNA]</scope>
</reference>
<accession>A0ABP1N0X7</accession>
<evidence type="ECO:0000313" key="3">
    <source>
        <dbReference type="Proteomes" id="UP001642520"/>
    </source>
</evidence>
<comment type="caution">
    <text evidence="2">The sequence shown here is derived from an EMBL/GenBank/DDBJ whole genome shotgun (WGS) entry which is preliminary data.</text>
</comment>
<sequence>MKKQQRFLERELKKFEMELSKSRPKYLESHACKRRNFAPSDDEDFWGSIKKLRNKISEEKREQMNSHRETSVDPIRKKFIKTETDDPLVKEEDEQKCREEECEIPCVGSIKVTIKDKANFETETQHLYLLRKYFDVLKRNAIEKRHLRDIKIKIEQKMAQKIIRKYFNIWKTCTKDAKINLQKQKEEQETSEERKIEMFINAITERQTELMKSQKPKIRDVKPTVKESNNTDIKKKNIYLKRIIVESPAQSRLNAQKQIIEKQKAKLAEQNRIIEELKLKQVQEEISRANKDTVDIVKETLTHCGQKTRRTLIHLMQQNGYRDKSLMIQSRAVDPPQFLLRMEARAEARRKRVKLAEELRRQKLEEQKKKEEAARVEEEQKKRRLQQEALAEARRLRKEQEENRQREIEKFQRLNNIADKFYRKYLLRRYIIKPFVLLIKEKRNNIRIADDYYKEKLIKKLFIAWKKEAEIQYEIKAEIAESFYNENLVKKIVKEWKQMVKEANSKYQVAADYYNMKLANKYFKLWQIITLELKAEYEKKKVLVDDIYKTKLKARYLGIWKKYLTIVADIKESEKRKNDLRKLVQKIIPDFDPKQRGVALED</sequence>
<protein>
    <submittedName>
        <fullName evidence="2">Uncharacterized protein</fullName>
    </submittedName>
</protein>
<keyword evidence="1" id="KW-0175">Coiled coil</keyword>
<dbReference type="PANTHER" id="PTHR22028:SF5">
    <property type="entry name" value="COILED-COIL DOMAIN-CONTAINING PROTEIN 191"/>
    <property type="match status" value="1"/>
</dbReference>
<dbReference type="InterPro" id="IPR052270">
    <property type="entry name" value="CACF_protein"/>
</dbReference>
<keyword evidence="3" id="KW-1185">Reference proteome</keyword>
<dbReference type="EMBL" id="CAXAJV020001281">
    <property type="protein sequence ID" value="CAL7934616.1"/>
    <property type="molecule type" value="Genomic_DNA"/>
</dbReference>
<name>A0ABP1N0X7_XYLVO</name>
<organism evidence="2 3">
    <name type="scientific">Xylocopa violacea</name>
    <name type="common">Violet carpenter bee</name>
    <name type="synonym">Apis violacea</name>
    <dbReference type="NCBI Taxonomy" id="135666"/>
    <lineage>
        <taxon>Eukaryota</taxon>
        <taxon>Metazoa</taxon>
        <taxon>Ecdysozoa</taxon>
        <taxon>Arthropoda</taxon>
        <taxon>Hexapoda</taxon>
        <taxon>Insecta</taxon>
        <taxon>Pterygota</taxon>
        <taxon>Neoptera</taxon>
        <taxon>Endopterygota</taxon>
        <taxon>Hymenoptera</taxon>
        <taxon>Apocrita</taxon>
        <taxon>Aculeata</taxon>
        <taxon>Apoidea</taxon>
        <taxon>Anthophila</taxon>
        <taxon>Apidae</taxon>
        <taxon>Xylocopa</taxon>
        <taxon>Xylocopa</taxon>
    </lineage>
</organism>
<dbReference type="Proteomes" id="UP001642520">
    <property type="component" value="Unassembled WGS sequence"/>
</dbReference>
<feature type="coiled-coil region" evidence="1">
    <location>
        <begin position="345"/>
        <end position="417"/>
    </location>
</feature>
<proteinExistence type="predicted"/>
<dbReference type="PANTHER" id="PTHR22028">
    <property type="entry name" value="SFI1 SPINDLE BODY DOMAIN-CONTAINING PROTEIN-RELATED"/>
    <property type="match status" value="1"/>
</dbReference>
<feature type="coiled-coil region" evidence="1">
    <location>
        <begin position="250"/>
        <end position="292"/>
    </location>
</feature>